<feature type="compositionally biased region" description="Polar residues" evidence="5">
    <location>
        <begin position="10"/>
        <end position="24"/>
    </location>
</feature>
<dbReference type="AlphaFoldDB" id="A0A2T7NAS5"/>
<dbReference type="Gene3D" id="3.10.129.10">
    <property type="entry name" value="Hotdog Thioesterase"/>
    <property type="match status" value="2"/>
</dbReference>
<keyword evidence="8" id="KW-1185">Reference proteome</keyword>
<evidence type="ECO:0000313" key="8">
    <source>
        <dbReference type="Proteomes" id="UP000245119"/>
    </source>
</evidence>
<evidence type="ECO:0000256" key="1">
    <source>
        <dbReference type="ARBA" id="ARBA00010458"/>
    </source>
</evidence>
<evidence type="ECO:0000256" key="4">
    <source>
        <dbReference type="ARBA" id="ARBA00022946"/>
    </source>
</evidence>
<keyword evidence="3" id="KW-0378">Hydrolase</keyword>
<dbReference type="CDD" id="cd03442">
    <property type="entry name" value="BFIT_BACH"/>
    <property type="match status" value="2"/>
</dbReference>
<dbReference type="InterPro" id="IPR029069">
    <property type="entry name" value="HotDog_dom_sf"/>
</dbReference>
<dbReference type="SUPFAM" id="SSF54637">
    <property type="entry name" value="Thioesterase/thiol ester dehydrase-isomerase"/>
    <property type="match status" value="2"/>
</dbReference>
<dbReference type="PANTHER" id="PTHR12655:SF0">
    <property type="entry name" value="ACYL-COENZYME A THIOESTERASE 9, MITOCHONDRIAL"/>
    <property type="match status" value="1"/>
</dbReference>
<keyword evidence="4" id="KW-0809">Transit peptide</keyword>
<dbReference type="GO" id="GO:0006637">
    <property type="term" value="P:acyl-CoA metabolic process"/>
    <property type="evidence" value="ECO:0007669"/>
    <property type="project" value="TreeGrafter"/>
</dbReference>
<dbReference type="PANTHER" id="PTHR12655">
    <property type="entry name" value="ACYL-COA THIOESTERASE"/>
    <property type="match status" value="1"/>
</dbReference>
<organism evidence="7 8">
    <name type="scientific">Pomacea canaliculata</name>
    <name type="common">Golden apple snail</name>
    <dbReference type="NCBI Taxonomy" id="400727"/>
    <lineage>
        <taxon>Eukaryota</taxon>
        <taxon>Metazoa</taxon>
        <taxon>Spiralia</taxon>
        <taxon>Lophotrochozoa</taxon>
        <taxon>Mollusca</taxon>
        <taxon>Gastropoda</taxon>
        <taxon>Caenogastropoda</taxon>
        <taxon>Architaenioglossa</taxon>
        <taxon>Ampullarioidea</taxon>
        <taxon>Ampullariidae</taxon>
        <taxon>Pomacea</taxon>
    </lineage>
</organism>
<comment type="similarity">
    <text evidence="1">Belongs to the acyl coenzyme A hydrolase family.</text>
</comment>
<feature type="domain" description="HotDog ACOT-type" evidence="6">
    <location>
        <begin position="235"/>
        <end position="348"/>
    </location>
</feature>
<dbReference type="InterPro" id="IPR006683">
    <property type="entry name" value="Thioestr_dom"/>
</dbReference>
<dbReference type="STRING" id="400727.A0A2T7NAS5"/>
<dbReference type="GO" id="GO:0047617">
    <property type="term" value="F:fatty acyl-CoA hydrolase activity"/>
    <property type="evidence" value="ECO:0007669"/>
    <property type="project" value="TreeGrafter"/>
</dbReference>
<dbReference type="InterPro" id="IPR033120">
    <property type="entry name" value="HOTDOG_ACOT"/>
</dbReference>
<accession>A0A2T7NAS5</accession>
<evidence type="ECO:0000256" key="2">
    <source>
        <dbReference type="ARBA" id="ARBA00022737"/>
    </source>
</evidence>
<comment type="caution">
    <text evidence="7">The sequence shown here is derived from an EMBL/GenBank/DDBJ whole genome shotgun (WGS) entry which is preliminary data.</text>
</comment>
<reference evidence="7 8" key="1">
    <citation type="submission" date="2018-04" db="EMBL/GenBank/DDBJ databases">
        <title>The genome of golden apple snail Pomacea canaliculata provides insight into stress tolerance and invasive adaptation.</title>
        <authorList>
            <person name="Liu C."/>
            <person name="Liu B."/>
            <person name="Ren Y."/>
            <person name="Zhang Y."/>
            <person name="Wang H."/>
            <person name="Li S."/>
            <person name="Jiang F."/>
            <person name="Yin L."/>
            <person name="Zhang G."/>
            <person name="Qian W."/>
            <person name="Fan W."/>
        </authorList>
    </citation>
    <scope>NUCLEOTIDE SEQUENCE [LARGE SCALE GENOMIC DNA]</scope>
    <source>
        <strain evidence="7">SZHN2017</strain>
        <tissue evidence="7">Muscle</tissue>
    </source>
</reference>
<evidence type="ECO:0000313" key="7">
    <source>
        <dbReference type="EMBL" id="PVD18274.1"/>
    </source>
</evidence>
<evidence type="ECO:0000259" key="6">
    <source>
        <dbReference type="PROSITE" id="PS51770"/>
    </source>
</evidence>
<dbReference type="OrthoDB" id="331699at2759"/>
<evidence type="ECO:0000256" key="3">
    <source>
        <dbReference type="ARBA" id="ARBA00022801"/>
    </source>
</evidence>
<dbReference type="Proteomes" id="UP000245119">
    <property type="component" value="Linkage Group LG14"/>
</dbReference>
<feature type="region of interest" description="Disordered" evidence="5">
    <location>
        <begin position="1"/>
        <end position="25"/>
    </location>
</feature>
<name>A0A2T7NAS5_POMCA</name>
<sequence>MSCSMDVPNPNLQGAASIPDSQQELPARSMHDSYQELVIPLGHNTSLRENYMTVAQRIRFGRILEDLDLFAVLICYTHNLIPGGHRVPLPTVTALVDRIELLEYHPSPYKDLLLCGQVTWVGTSSMEVTMEVRQEDHSLLQKVMTARFVMAARHPITEKAAMVNPLKPDGPREEYLYKLGERSKIERNKRMQMSLMKVPPSDVERDEIHQLYLQTTPKENDAFETTQPENAVWMKDTKLMNMVICQPEERNMYNRIFGGFLMRMACELAWANASRYCRSRSLDLEILDHVIFLNPVEIGSLLLLSSKIVYTESKTMQVKVHAEVLDPETTSTKTTNYFFFTFNGPNDVPRVWPHTYEEFMLYLEGKRHIKYPDLTAVEEVSEQHPV</sequence>
<gene>
    <name evidence="7" type="ORF">C0Q70_20823</name>
</gene>
<feature type="domain" description="HotDog ACOT-type" evidence="6">
    <location>
        <begin position="28"/>
        <end position="156"/>
    </location>
</feature>
<evidence type="ECO:0000256" key="5">
    <source>
        <dbReference type="SAM" id="MobiDB-lite"/>
    </source>
</evidence>
<dbReference type="PROSITE" id="PS51770">
    <property type="entry name" value="HOTDOG_ACOT"/>
    <property type="match status" value="2"/>
</dbReference>
<dbReference type="FunFam" id="3.10.129.10:FF:000012">
    <property type="entry name" value="Acyl-coenzyme A thioesterase 9, mitochondrial"/>
    <property type="match status" value="1"/>
</dbReference>
<dbReference type="GO" id="GO:0005739">
    <property type="term" value="C:mitochondrion"/>
    <property type="evidence" value="ECO:0007669"/>
    <property type="project" value="TreeGrafter"/>
</dbReference>
<protein>
    <recommendedName>
        <fullName evidence="6">HotDog ACOT-type domain-containing protein</fullName>
    </recommendedName>
</protein>
<dbReference type="EMBL" id="PZQS01000014">
    <property type="protein sequence ID" value="PVD18274.1"/>
    <property type="molecule type" value="Genomic_DNA"/>
</dbReference>
<dbReference type="Pfam" id="PF03061">
    <property type="entry name" value="4HBT"/>
    <property type="match status" value="1"/>
</dbReference>
<proteinExistence type="inferred from homology"/>
<keyword evidence="2" id="KW-0677">Repeat</keyword>